<organism evidence="2 3">
    <name type="scientific">Amborella trichopoda</name>
    <dbReference type="NCBI Taxonomy" id="13333"/>
    <lineage>
        <taxon>Eukaryota</taxon>
        <taxon>Viridiplantae</taxon>
        <taxon>Streptophyta</taxon>
        <taxon>Embryophyta</taxon>
        <taxon>Tracheophyta</taxon>
        <taxon>Spermatophyta</taxon>
        <taxon>Magnoliopsida</taxon>
        <taxon>Amborellales</taxon>
        <taxon>Amborellaceae</taxon>
        <taxon>Amborella</taxon>
    </lineage>
</organism>
<keyword evidence="3" id="KW-1185">Reference proteome</keyword>
<dbReference type="Gramene" id="ERN06595">
    <property type="protein sequence ID" value="ERN06595"/>
    <property type="gene ID" value="AMTR_s00058p00151490"/>
</dbReference>
<reference evidence="3" key="1">
    <citation type="journal article" date="2013" name="Science">
        <title>The Amborella genome and the evolution of flowering plants.</title>
        <authorList>
            <consortium name="Amborella Genome Project"/>
        </authorList>
    </citation>
    <scope>NUCLEOTIDE SEQUENCE [LARGE SCALE GENOMIC DNA]</scope>
</reference>
<dbReference type="EMBL" id="KI393888">
    <property type="protein sequence ID" value="ERN06595.1"/>
    <property type="molecule type" value="Genomic_DNA"/>
</dbReference>
<feature type="region of interest" description="Disordered" evidence="1">
    <location>
        <begin position="1"/>
        <end position="37"/>
    </location>
</feature>
<feature type="non-terminal residue" evidence="2">
    <location>
        <position position="155"/>
    </location>
</feature>
<feature type="non-terminal residue" evidence="2">
    <location>
        <position position="1"/>
    </location>
</feature>
<feature type="compositionally biased region" description="Basic and acidic residues" evidence="1">
    <location>
        <begin position="12"/>
        <end position="33"/>
    </location>
</feature>
<evidence type="ECO:0000313" key="3">
    <source>
        <dbReference type="Proteomes" id="UP000017836"/>
    </source>
</evidence>
<gene>
    <name evidence="2" type="ORF">AMTR_s00058p00151490</name>
</gene>
<protein>
    <submittedName>
        <fullName evidence="2">Uncharacterized protein</fullName>
    </submittedName>
</protein>
<name>W1PHK2_AMBTC</name>
<dbReference type="HOGENOM" id="CLU_1699977_0_0_1"/>
<evidence type="ECO:0000256" key="1">
    <source>
        <dbReference type="SAM" id="MobiDB-lite"/>
    </source>
</evidence>
<dbReference type="AlphaFoldDB" id="W1PHK2"/>
<proteinExistence type="predicted"/>
<accession>W1PHK2</accession>
<evidence type="ECO:0000313" key="2">
    <source>
        <dbReference type="EMBL" id="ERN06595.1"/>
    </source>
</evidence>
<sequence>KNQRNSGKNNKHQRDEAAYKGSDDKNSSMDKGVHGTPVRPIRNLINILAYAKKELQMTIHHENGKKVIPSGSLSSLPTPPGPRLLLEHQSKLSFMVPTEGGCGLKLGQVVATDHSDAVSQFFDRTTVPACQENVVYNAHRMPCVRIWDTGLISGS</sequence>
<dbReference type="Proteomes" id="UP000017836">
    <property type="component" value="Unassembled WGS sequence"/>
</dbReference>